<name>A0A263D1U0_9PSEU</name>
<feature type="coiled-coil region" evidence="1">
    <location>
        <begin position="12"/>
        <end position="39"/>
    </location>
</feature>
<accession>A0A263D1U0</accession>
<keyword evidence="3" id="KW-1185">Reference proteome</keyword>
<dbReference type="Proteomes" id="UP000242444">
    <property type="component" value="Unassembled WGS sequence"/>
</dbReference>
<sequence length="80" mass="9076">MREVRGAVLTMSDDVDARLAAIERRAAELDRKLDELIELTASLRDGIPHDIARPVSRPRMGRGDGLLRGCLSRHGRRFRR</sequence>
<evidence type="ECO:0000313" key="2">
    <source>
        <dbReference type="EMBL" id="OZM71597.1"/>
    </source>
</evidence>
<dbReference type="EMBL" id="NKYE01000012">
    <property type="protein sequence ID" value="OZM71597.1"/>
    <property type="molecule type" value="Genomic_DNA"/>
</dbReference>
<reference evidence="2 3" key="1">
    <citation type="submission" date="2017-07" db="EMBL/GenBank/DDBJ databases">
        <title>Amycolatopsis antarcticus sp. nov., isolated from the surface of an Antarcticus brown macroalga.</title>
        <authorList>
            <person name="Wang J."/>
            <person name="Leiva S."/>
            <person name="Huang J."/>
            <person name="Huang Y."/>
        </authorList>
    </citation>
    <scope>NUCLEOTIDE SEQUENCE [LARGE SCALE GENOMIC DNA]</scope>
    <source>
        <strain evidence="2 3">AU-G6</strain>
    </source>
</reference>
<protein>
    <submittedName>
        <fullName evidence="2">Uncharacterized protein</fullName>
    </submittedName>
</protein>
<dbReference type="AlphaFoldDB" id="A0A263D1U0"/>
<organism evidence="2 3">
    <name type="scientific">Amycolatopsis antarctica</name>
    <dbReference type="NCBI Taxonomy" id="1854586"/>
    <lineage>
        <taxon>Bacteria</taxon>
        <taxon>Bacillati</taxon>
        <taxon>Actinomycetota</taxon>
        <taxon>Actinomycetes</taxon>
        <taxon>Pseudonocardiales</taxon>
        <taxon>Pseudonocardiaceae</taxon>
        <taxon>Amycolatopsis</taxon>
    </lineage>
</organism>
<keyword evidence="1" id="KW-0175">Coiled coil</keyword>
<dbReference type="InParanoid" id="A0A263D1U0"/>
<evidence type="ECO:0000256" key="1">
    <source>
        <dbReference type="SAM" id="Coils"/>
    </source>
</evidence>
<proteinExistence type="predicted"/>
<gene>
    <name evidence="2" type="ORF">CFN78_18905</name>
</gene>
<evidence type="ECO:0000313" key="3">
    <source>
        <dbReference type="Proteomes" id="UP000242444"/>
    </source>
</evidence>
<comment type="caution">
    <text evidence="2">The sequence shown here is derived from an EMBL/GenBank/DDBJ whole genome shotgun (WGS) entry which is preliminary data.</text>
</comment>